<evidence type="ECO:0000259" key="4">
    <source>
        <dbReference type="PROSITE" id="PS50110"/>
    </source>
</evidence>
<proteinExistence type="predicted"/>
<dbReference type="PROSITE" id="PS50110">
    <property type="entry name" value="RESPONSE_REGULATORY"/>
    <property type="match status" value="1"/>
</dbReference>
<dbReference type="PANTHER" id="PTHR44591">
    <property type="entry name" value="STRESS RESPONSE REGULATOR PROTEIN 1"/>
    <property type="match status" value="1"/>
</dbReference>
<evidence type="ECO:0000313" key="6">
    <source>
        <dbReference type="Proteomes" id="UP000179076"/>
    </source>
</evidence>
<dbReference type="PANTHER" id="PTHR44591:SF14">
    <property type="entry name" value="PROTEIN PILG"/>
    <property type="match status" value="1"/>
</dbReference>
<dbReference type="GO" id="GO:0000160">
    <property type="term" value="P:phosphorelay signal transduction system"/>
    <property type="evidence" value="ECO:0007669"/>
    <property type="project" value="UniProtKB-KW"/>
</dbReference>
<dbReference type="Pfam" id="PF00072">
    <property type="entry name" value="Response_reg"/>
    <property type="match status" value="1"/>
</dbReference>
<dbReference type="AlphaFoldDB" id="A0A1F6VJ77"/>
<organism evidence="5 6">
    <name type="scientific">Candidatus Muproteobacteria bacterium RBG_16_60_9</name>
    <dbReference type="NCBI Taxonomy" id="1817755"/>
    <lineage>
        <taxon>Bacteria</taxon>
        <taxon>Pseudomonadati</taxon>
        <taxon>Pseudomonadota</taxon>
        <taxon>Candidatus Muproteobacteria</taxon>
    </lineage>
</organism>
<reference evidence="5 6" key="1">
    <citation type="journal article" date="2016" name="Nat. Commun.">
        <title>Thousands of microbial genomes shed light on interconnected biogeochemical processes in an aquifer system.</title>
        <authorList>
            <person name="Anantharaman K."/>
            <person name="Brown C.T."/>
            <person name="Hug L.A."/>
            <person name="Sharon I."/>
            <person name="Castelle C.J."/>
            <person name="Probst A.J."/>
            <person name="Thomas B.C."/>
            <person name="Singh A."/>
            <person name="Wilkins M.J."/>
            <person name="Karaoz U."/>
            <person name="Brodie E.L."/>
            <person name="Williams K.H."/>
            <person name="Hubbard S.S."/>
            <person name="Banfield J.F."/>
        </authorList>
    </citation>
    <scope>NUCLEOTIDE SEQUENCE [LARGE SCALE GENOMIC DNA]</scope>
</reference>
<accession>A0A1F6VJ77</accession>
<name>A0A1F6VJ77_9PROT</name>
<evidence type="ECO:0000256" key="1">
    <source>
        <dbReference type="ARBA" id="ARBA00022553"/>
    </source>
</evidence>
<dbReference type="SUPFAM" id="SSF52172">
    <property type="entry name" value="CheY-like"/>
    <property type="match status" value="1"/>
</dbReference>
<feature type="modified residue" description="4-aspartylphosphate" evidence="3">
    <location>
        <position position="54"/>
    </location>
</feature>
<comment type="caution">
    <text evidence="5">The sequence shown here is derived from an EMBL/GenBank/DDBJ whole genome shotgun (WGS) entry which is preliminary data.</text>
</comment>
<dbReference type="SMART" id="SM00448">
    <property type="entry name" value="REC"/>
    <property type="match status" value="1"/>
</dbReference>
<dbReference type="InterPro" id="IPR001789">
    <property type="entry name" value="Sig_transdc_resp-reg_receiver"/>
</dbReference>
<evidence type="ECO:0000256" key="3">
    <source>
        <dbReference type="PROSITE-ProRule" id="PRU00169"/>
    </source>
</evidence>
<evidence type="ECO:0000256" key="2">
    <source>
        <dbReference type="ARBA" id="ARBA00023012"/>
    </source>
</evidence>
<gene>
    <name evidence="5" type="ORF">A2W18_12795</name>
</gene>
<dbReference type="EMBL" id="MFSP01000015">
    <property type="protein sequence ID" value="OGI69710.1"/>
    <property type="molecule type" value="Genomic_DNA"/>
</dbReference>
<keyword evidence="2" id="KW-0902">Two-component regulatory system</keyword>
<dbReference type="InterPro" id="IPR011006">
    <property type="entry name" value="CheY-like_superfamily"/>
</dbReference>
<protein>
    <submittedName>
        <fullName evidence="5">Two-component system response regulator</fullName>
    </submittedName>
</protein>
<dbReference type="InterPro" id="IPR050595">
    <property type="entry name" value="Bact_response_regulator"/>
</dbReference>
<sequence length="120" mass="12981">MSIRKVLIVDDSATDLKNLEQIVAGAGYSVITAVSGKEALERVKNDHPDAVFLDIIMADLNGFQVCRAINADAAGKKTPVVLVSSKREKIDQVWGAEQGAVAYVTKPYTPDQILNQLRAL</sequence>
<dbReference type="Gene3D" id="3.40.50.2300">
    <property type="match status" value="1"/>
</dbReference>
<dbReference type="Proteomes" id="UP000179076">
    <property type="component" value="Unassembled WGS sequence"/>
</dbReference>
<evidence type="ECO:0000313" key="5">
    <source>
        <dbReference type="EMBL" id="OGI69710.1"/>
    </source>
</evidence>
<keyword evidence="1 3" id="KW-0597">Phosphoprotein</keyword>
<feature type="domain" description="Response regulatory" evidence="4">
    <location>
        <begin position="5"/>
        <end position="120"/>
    </location>
</feature>